<evidence type="ECO:0000256" key="5">
    <source>
        <dbReference type="SAM" id="MobiDB-lite"/>
    </source>
</evidence>
<keyword evidence="2" id="KW-0479">Metal-binding</keyword>
<dbReference type="InterPro" id="IPR012337">
    <property type="entry name" value="RNaseH-like_sf"/>
</dbReference>
<dbReference type="InterPro" id="IPR013103">
    <property type="entry name" value="RVT_2"/>
</dbReference>
<reference evidence="7 8" key="1">
    <citation type="journal article" date="2016" name="Sci. Rep.">
        <title>The Dendrobium catenatum Lindl. genome sequence provides insights into polysaccharide synthase, floral development and adaptive evolution.</title>
        <authorList>
            <person name="Zhang G.Q."/>
            <person name="Xu Q."/>
            <person name="Bian C."/>
            <person name="Tsai W.C."/>
            <person name="Yeh C.M."/>
            <person name="Liu K.W."/>
            <person name="Yoshida K."/>
            <person name="Zhang L.S."/>
            <person name="Chang S.B."/>
            <person name="Chen F."/>
            <person name="Shi Y."/>
            <person name="Su Y.Y."/>
            <person name="Zhang Y.Q."/>
            <person name="Chen L.J."/>
            <person name="Yin Y."/>
            <person name="Lin M."/>
            <person name="Huang H."/>
            <person name="Deng H."/>
            <person name="Wang Z.W."/>
            <person name="Zhu S.L."/>
            <person name="Zhao X."/>
            <person name="Deng C."/>
            <person name="Niu S.C."/>
            <person name="Huang J."/>
            <person name="Wang M."/>
            <person name="Liu G.H."/>
            <person name="Yang H.J."/>
            <person name="Xiao X.J."/>
            <person name="Hsiao Y.Y."/>
            <person name="Wu W.L."/>
            <person name="Chen Y.Y."/>
            <person name="Mitsuda N."/>
            <person name="Ohme-Takagi M."/>
            <person name="Luo Y.B."/>
            <person name="Van de Peer Y."/>
            <person name="Liu Z.J."/>
        </authorList>
    </citation>
    <scope>NUCLEOTIDE SEQUENCE [LARGE SCALE GENOMIC DNA]</scope>
    <source>
        <tissue evidence="7">The whole plant</tissue>
    </source>
</reference>
<dbReference type="InterPro" id="IPR025724">
    <property type="entry name" value="GAG-pre-integrase_dom"/>
</dbReference>
<dbReference type="Pfam" id="PF00665">
    <property type="entry name" value="rve"/>
    <property type="match status" value="1"/>
</dbReference>
<feature type="domain" description="Integrase catalytic" evidence="6">
    <location>
        <begin position="335"/>
        <end position="501"/>
    </location>
</feature>
<dbReference type="InterPro" id="IPR039537">
    <property type="entry name" value="Retrotran_Ty1/copia-like"/>
</dbReference>
<dbReference type="SUPFAM" id="SSF56672">
    <property type="entry name" value="DNA/RNA polymerases"/>
    <property type="match status" value="1"/>
</dbReference>
<reference evidence="7 8" key="2">
    <citation type="journal article" date="2017" name="Nature">
        <title>The Apostasia genome and the evolution of orchids.</title>
        <authorList>
            <person name="Zhang G.Q."/>
            <person name="Liu K.W."/>
            <person name="Li Z."/>
            <person name="Lohaus R."/>
            <person name="Hsiao Y.Y."/>
            <person name="Niu S.C."/>
            <person name="Wang J.Y."/>
            <person name="Lin Y.C."/>
            <person name="Xu Q."/>
            <person name="Chen L.J."/>
            <person name="Yoshida K."/>
            <person name="Fujiwara S."/>
            <person name="Wang Z.W."/>
            <person name="Zhang Y.Q."/>
            <person name="Mitsuda N."/>
            <person name="Wang M."/>
            <person name="Liu G.H."/>
            <person name="Pecoraro L."/>
            <person name="Huang H.X."/>
            <person name="Xiao X.J."/>
            <person name="Lin M."/>
            <person name="Wu X.Y."/>
            <person name="Wu W.L."/>
            <person name="Chen Y.Y."/>
            <person name="Chang S.B."/>
            <person name="Sakamoto S."/>
            <person name="Ohme-Takagi M."/>
            <person name="Yagi M."/>
            <person name="Zeng S.J."/>
            <person name="Shen C.Y."/>
            <person name="Yeh C.M."/>
            <person name="Luo Y.B."/>
            <person name="Tsai W.C."/>
            <person name="Van de Peer Y."/>
            <person name="Liu Z.J."/>
        </authorList>
    </citation>
    <scope>NUCLEOTIDE SEQUENCE [LARGE SCALE GENOMIC DNA]</scope>
    <source>
        <tissue evidence="7">The whole plant</tissue>
    </source>
</reference>
<dbReference type="PANTHER" id="PTHR42648:SF26">
    <property type="entry name" value="INTEGRASE CATALYTIC DOMAIN-CONTAINING PROTEIN"/>
    <property type="match status" value="1"/>
</dbReference>
<dbReference type="PANTHER" id="PTHR42648">
    <property type="entry name" value="TRANSPOSASE, PUTATIVE-RELATED"/>
    <property type="match status" value="1"/>
</dbReference>
<organism evidence="7 8">
    <name type="scientific">Dendrobium catenatum</name>
    <dbReference type="NCBI Taxonomy" id="906689"/>
    <lineage>
        <taxon>Eukaryota</taxon>
        <taxon>Viridiplantae</taxon>
        <taxon>Streptophyta</taxon>
        <taxon>Embryophyta</taxon>
        <taxon>Tracheophyta</taxon>
        <taxon>Spermatophyta</taxon>
        <taxon>Magnoliopsida</taxon>
        <taxon>Liliopsida</taxon>
        <taxon>Asparagales</taxon>
        <taxon>Orchidaceae</taxon>
        <taxon>Epidendroideae</taxon>
        <taxon>Malaxideae</taxon>
        <taxon>Dendrobiinae</taxon>
        <taxon>Dendrobium</taxon>
    </lineage>
</organism>
<feature type="compositionally biased region" description="Polar residues" evidence="5">
    <location>
        <begin position="92"/>
        <end position="102"/>
    </location>
</feature>
<dbReference type="InterPro" id="IPR057670">
    <property type="entry name" value="SH3_retrovirus"/>
</dbReference>
<dbReference type="InterPro" id="IPR054722">
    <property type="entry name" value="PolX-like_BBD"/>
</dbReference>
<evidence type="ECO:0000313" key="8">
    <source>
        <dbReference type="Proteomes" id="UP000233837"/>
    </source>
</evidence>
<dbReference type="GO" id="GO:0006508">
    <property type="term" value="P:proteolysis"/>
    <property type="evidence" value="ECO:0007669"/>
    <property type="project" value="UniProtKB-KW"/>
</dbReference>
<dbReference type="AlphaFoldDB" id="A0A2I0X262"/>
<feature type="region of interest" description="Disordered" evidence="5">
    <location>
        <begin position="80"/>
        <end position="102"/>
    </location>
</feature>
<evidence type="ECO:0000256" key="1">
    <source>
        <dbReference type="ARBA" id="ARBA00022670"/>
    </source>
</evidence>
<evidence type="ECO:0000259" key="6">
    <source>
        <dbReference type="PROSITE" id="PS50994"/>
    </source>
</evidence>
<keyword evidence="8" id="KW-1185">Reference proteome</keyword>
<keyword evidence="4" id="KW-0378">Hydrolase</keyword>
<dbReference type="Gene3D" id="3.30.420.10">
    <property type="entry name" value="Ribonuclease H-like superfamily/Ribonuclease H"/>
    <property type="match status" value="1"/>
</dbReference>
<dbReference type="InterPro" id="IPR001584">
    <property type="entry name" value="Integrase_cat-core"/>
</dbReference>
<evidence type="ECO:0000256" key="4">
    <source>
        <dbReference type="ARBA" id="ARBA00022801"/>
    </source>
</evidence>
<sequence length="1188" mass="133413">MLVDQISAAGGHIEEEDVILYILRGLPPTYNPFKTSIRTMTQPLNLDQLYSFLITEEIHIAAELANPAVLDTSNTVLFSSRGRGKRTRGRSYNNANTTKDSSTQLPTCQICLKRGHTATDCWHRMNAQFVPKQQSSNKALLADHASDYTDWYLDSGASSHLTKSLTNLSISNPYTGNEGITIGDGSSVSIANSGRGLLPTPSRKLVLSQIFHSPAFHYNLLSISQLTKDNNIAIIFNPSGFLFKDLMTHRTILQGPCREGLYPIRTPTALTHHALHSTKCISDLWHKRTGHPSQRTLHSISAANPHLNIKVLSQNCHTCNKAKTHKLPFDSSQHRSTFPLELLHSDVWGPAPIVSNSGFLYYVLFTDDYTRFTWLFPLKHKSEVTTVFKSFKIFVENSFSCKIKSLRTDGGGEYLNTAFTILLQQAGRSHQISCPYTPEQNGVAERKHRHLLETTRALLYTASISNSYWPDAILTANYLVNRMPSPNTDNKSPYELLFQQKPSYDHLRTFGCACFPLTPSQLRNKFQPKSKLCVFLGYSEKYKGYKCLDISNNKILLSRHVIFDENSFPFLATQQGSIQEPSDTLPFQFLTPTSVVQKQNASNITHPEGLRLQPTPMQTTLPMPTSTEDVSSRQLSVSAPSHIKSTNHQMITRSKTGSLKPVTRLNLLHDSSSNSIPITPSSYTEASKHAEWRKAMADEFLALQIQGTWSLVPRPSNSSILGCKWTYRTKFHADGSLDKHKARLVALGNHQEFGLDYTETFSPVAKLPTIRILLAIALQNNWPVKQMDVSNAFLHGSLSETVYMSQPQGFEDTTNPDYVCLLNKAIYGLKQAPRLWYNTFTSFLVSIGFTHSKSDPSLLMLHKDKITVYLLVYVDDILITGNNAGEINNVIKLLNDRFAMKPLSKATSFLGLQITKHNDVYFISQAPYAQSILQIAQLTRCNPVSNPTCTKMPKEFPPDPFLTEPSMYRRLTGSLQYLCLTRLDIAYSVNLISQHMHQPLPEHAFLLKRLLRYIKGTIDYGIPISKSDFSLTSFSDADWAGDPISRKSTSGYCSFLGKSLISWTVKKQTTVARSSTESEYRSLAALTADIIWLGRLLLDFGILQDKPTEIFCDNTSAIALANNPVFHARTKHIEIDHRFLRDHIQQQHISILPISTIDQTADIFTKSLSTPLFQFLRSKLTVSQVPSV</sequence>
<dbReference type="Pfam" id="PF22936">
    <property type="entry name" value="Pol_BBD"/>
    <property type="match status" value="1"/>
</dbReference>
<dbReference type="InterPro" id="IPR036397">
    <property type="entry name" value="RNaseH_sf"/>
</dbReference>
<dbReference type="CDD" id="cd09272">
    <property type="entry name" value="RNase_HI_RT_Ty1"/>
    <property type="match status" value="1"/>
</dbReference>
<dbReference type="Pfam" id="PF25597">
    <property type="entry name" value="SH3_retrovirus"/>
    <property type="match status" value="1"/>
</dbReference>
<dbReference type="GO" id="GO:0003676">
    <property type="term" value="F:nucleic acid binding"/>
    <property type="evidence" value="ECO:0007669"/>
    <property type="project" value="InterPro"/>
</dbReference>
<dbReference type="Pfam" id="PF07727">
    <property type="entry name" value="RVT_2"/>
    <property type="match status" value="1"/>
</dbReference>
<dbReference type="Proteomes" id="UP000233837">
    <property type="component" value="Unassembled WGS sequence"/>
</dbReference>
<dbReference type="GO" id="GO:0046872">
    <property type="term" value="F:metal ion binding"/>
    <property type="evidence" value="ECO:0007669"/>
    <property type="project" value="UniProtKB-KW"/>
</dbReference>
<dbReference type="SUPFAM" id="SSF53098">
    <property type="entry name" value="Ribonuclease H-like"/>
    <property type="match status" value="1"/>
</dbReference>
<protein>
    <submittedName>
        <fullName evidence="7">Retrovirus-related Pol polyprotein from transposon TNT 1-94</fullName>
    </submittedName>
</protein>
<keyword evidence="1" id="KW-0645">Protease</keyword>
<evidence type="ECO:0000313" key="7">
    <source>
        <dbReference type="EMBL" id="PKU81996.1"/>
    </source>
</evidence>
<dbReference type="PROSITE" id="PS50994">
    <property type="entry name" value="INTEGRASE"/>
    <property type="match status" value="1"/>
</dbReference>
<proteinExistence type="predicted"/>
<evidence type="ECO:0000256" key="3">
    <source>
        <dbReference type="ARBA" id="ARBA00022750"/>
    </source>
</evidence>
<dbReference type="EMBL" id="KZ502211">
    <property type="protein sequence ID" value="PKU81996.1"/>
    <property type="molecule type" value="Genomic_DNA"/>
</dbReference>
<keyword evidence="3" id="KW-0064">Aspartyl protease</keyword>
<evidence type="ECO:0000256" key="2">
    <source>
        <dbReference type="ARBA" id="ARBA00022723"/>
    </source>
</evidence>
<gene>
    <name evidence="7" type="ORF">MA16_Dca004013</name>
</gene>
<name>A0A2I0X262_9ASPA</name>
<dbReference type="GO" id="GO:0004190">
    <property type="term" value="F:aspartic-type endopeptidase activity"/>
    <property type="evidence" value="ECO:0007669"/>
    <property type="project" value="UniProtKB-KW"/>
</dbReference>
<dbReference type="InterPro" id="IPR043502">
    <property type="entry name" value="DNA/RNA_pol_sf"/>
</dbReference>
<accession>A0A2I0X262</accession>
<dbReference type="GO" id="GO:0015074">
    <property type="term" value="P:DNA integration"/>
    <property type="evidence" value="ECO:0007669"/>
    <property type="project" value="InterPro"/>
</dbReference>
<dbReference type="Pfam" id="PF13976">
    <property type="entry name" value="gag_pre-integrs"/>
    <property type="match status" value="1"/>
</dbReference>